<dbReference type="InterPro" id="IPR056729">
    <property type="entry name" value="GMPPB_C"/>
</dbReference>
<dbReference type="Proteomes" id="UP000442469">
    <property type="component" value="Unassembled WGS sequence"/>
</dbReference>
<dbReference type="SUPFAM" id="SSF53448">
    <property type="entry name" value="Nucleotide-diphospho-sugar transferases"/>
    <property type="match status" value="1"/>
</dbReference>
<evidence type="ECO:0000313" key="6">
    <source>
        <dbReference type="EMBL" id="KFN11019.1"/>
    </source>
</evidence>
<dbReference type="InterPro" id="IPR005835">
    <property type="entry name" value="NTP_transferase_dom"/>
</dbReference>
<name>A0A090ZI60_PAEMA</name>
<dbReference type="Proteomes" id="UP000029278">
    <property type="component" value="Unassembled WGS sequence"/>
</dbReference>
<organism evidence="6 8">
    <name type="scientific">Paenibacillus macerans</name>
    <name type="common">Bacillus macerans</name>
    <dbReference type="NCBI Taxonomy" id="44252"/>
    <lineage>
        <taxon>Bacteria</taxon>
        <taxon>Bacillati</taxon>
        <taxon>Bacillota</taxon>
        <taxon>Bacilli</taxon>
        <taxon>Bacillales</taxon>
        <taxon>Paenibacillaceae</taxon>
        <taxon>Paenibacillus</taxon>
    </lineage>
</organism>
<evidence type="ECO:0000313" key="7">
    <source>
        <dbReference type="EMBL" id="MUG24623.1"/>
    </source>
</evidence>
<dbReference type="Pfam" id="PF00483">
    <property type="entry name" value="NTP_transferase"/>
    <property type="match status" value="1"/>
</dbReference>
<reference evidence="6 8" key="1">
    <citation type="submission" date="2014-04" db="EMBL/GenBank/DDBJ databases">
        <authorList>
            <person name="Bishop-Lilly K.A."/>
            <person name="Broomall S.M."/>
            <person name="Chain P.S."/>
            <person name="Chertkov O."/>
            <person name="Coyne S.R."/>
            <person name="Daligault H.E."/>
            <person name="Davenport K.W."/>
            <person name="Erkkila T."/>
            <person name="Frey K.G."/>
            <person name="Gibbons H.S."/>
            <person name="Gu W."/>
            <person name="Jaissle J."/>
            <person name="Johnson S.L."/>
            <person name="Koroleva G.I."/>
            <person name="Ladner J.T."/>
            <person name="Lo C.-C."/>
            <person name="Minogue T.D."/>
            <person name="Munk C."/>
            <person name="Palacios G.F."/>
            <person name="Redden C.L."/>
            <person name="Rosenzweig C.N."/>
            <person name="Scholz M.B."/>
            <person name="Teshima H."/>
            <person name="Xu Y."/>
        </authorList>
    </citation>
    <scope>NUCLEOTIDE SEQUENCE [LARGE SCALE GENOMIC DNA]</scope>
    <source>
        <strain evidence="6 8">8244</strain>
    </source>
</reference>
<comment type="caution">
    <text evidence="6">The sequence shown here is derived from an EMBL/GenBank/DDBJ whole genome shotgun (WGS) entry which is preliminary data.</text>
</comment>
<dbReference type="STRING" id="44252.DJ90_5736"/>
<evidence type="ECO:0000256" key="2">
    <source>
        <dbReference type="ARBA" id="ARBA00022679"/>
    </source>
</evidence>
<dbReference type="EMBL" id="WNZZ01000016">
    <property type="protein sequence ID" value="MUG24623.1"/>
    <property type="molecule type" value="Genomic_DNA"/>
</dbReference>
<dbReference type="PROSITE" id="PS00101">
    <property type="entry name" value="HEXAPEP_TRANSFERASES"/>
    <property type="match status" value="1"/>
</dbReference>
<evidence type="ECO:0000313" key="8">
    <source>
        <dbReference type="Proteomes" id="UP000029278"/>
    </source>
</evidence>
<dbReference type="HOGENOM" id="CLU_029499_0_2_9"/>
<dbReference type="Gene3D" id="2.160.10.10">
    <property type="entry name" value="Hexapeptide repeat proteins"/>
    <property type="match status" value="1"/>
</dbReference>
<dbReference type="PANTHER" id="PTHR22572">
    <property type="entry name" value="SUGAR-1-PHOSPHATE GUANYL TRANSFERASE"/>
    <property type="match status" value="1"/>
</dbReference>
<dbReference type="EMBL" id="JMQA01000014">
    <property type="protein sequence ID" value="KFN11019.1"/>
    <property type="molecule type" value="Genomic_DNA"/>
</dbReference>
<dbReference type="OrthoDB" id="9801899at2"/>
<dbReference type="GeneID" id="77007386"/>
<proteinExistence type="inferred from homology"/>
<feature type="domain" description="Nucleotidyl transferase" evidence="4">
    <location>
        <begin position="4"/>
        <end position="232"/>
    </location>
</feature>
<feature type="domain" description="Mannose-1-phosphate guanyltransferase C-terminal" evidence="5">
    <location>
        <begin position="264"/>
        <end position="335"/>
    </location>
</feature>
<keyword evidence="8" id="KW-1185">Reference proteome</keyword>
<sequence>MNVLLLAGGLGTRLRPLTENMPKPMAPILNRPWLEHLILHLKEQGVHRFVIALKHHPEKIKTYFGDGRRLGVSIQYAVEETLLGTAGAIKNAEALLDEQFVAMNADIVHDIELKPLLDFHRSRAASVTIGLTEVEDPSAYGVVEQDDAGRILRFVEKPRLDEAPSRRINAGIYIMEKSVLQAIPSGREVSIERETFPQLIRENIGVFGTTIQGYWADMGTKDRYRKIHWDLLKGTSRIRIPGYDRDSGIWIGKGCKIGTGVLLVPPVLIGDRVSIGARSVIGPYVVLGDKCSIGPNVRLAETILWDGCRVNEGAYLNNCIFGYNLELGSRHILHEAVMNRLGVMQA</sequence>
<keyword evidence="3" id="KW-0677">Repeat</keyword>
<keyword evidence="2 6" id="KW-0808">Transferase</keyword>
<dbReference type="InterPro" id="IPR029044">
    <property type="entry name" value="Nucleotide-diphossugar_trans"/>
</dbReference>
<dbReference type="Gene3D" id="3.90.550.10">
    <property type="entry name" value="Spore Coat Polysaccharide Biosynthesis Protein SpsA, Chain A"/>
    <property type="match status" value="1"/>
</dbReference>
<dbReference type="InterPro" id="IPR018357">
    <property type="entry name" value="Hexapep_transf_CS"/>
</dbReference>
<gene>
    <name evidence="6" type="ORF">DJ90_5736</name>
    <name evidence="7" type="ORF">GNQ08_19825</name>
</gene>
<dbReference type="InterPro" id="IPR011004">
    <property type="entry name" value="Trimer_LpxA-like_sf"/>
</dbReference>
<dbReference type="RefSeq" id="WP_036623182.1">
    <property type="nucleotide sequence ID" value="NZ_BGML01000003.1"/>
</dbReference>
<evidence type="ECO:0000259" key="5">
    <source>
        <dbReference type="Pfam" id="PF25087"/>
    </source>
</evidence>
<dbReference type="GO" id="GO:0016740">
    <property type="term" value="F:transferase activity"/>
    <property type="evidence" value="ECO:0007669"/>
    <property type="project" value="UniProtKB-KW"/>
</dbReference>
<dbReference type="CDD" id="cd04181">
    <property type="entry name" value="NTP_transferase"/>
    <property type="match status" value="1"/>
</dbReference>
<dbReference type="Pfam" id="PF25087">
    <property type="entry name" value="GMPPB_C"/>
    <property type="match status" value="1"/>
</dbReference>
<evidence type="ECO:0000313" key="9">
    <source>
        <dbReference type="Proteomes" id="UP000442469"/>
    </source>
</evidence>
<dbReference type="SUPFAM" id="SSF51161">
    <property type="entry name" value="Trimeric LpxA-like enzymes"/>
    <property type="match status" value="1"/>
</dbReference>
<dbReference type="AlphaFoldDB" id="A0A090ZI60"/>
<evidence type="ECO:0000256" key="1">
    <source>
        <dbReference type="ARBA" id="ARBA00007274"/>
    </source>
</evidence>
<accession>A0A090ZI60</accession>
<evidence type="ECO:0000256" key="3">
    <source>
        <dbReference type="ARBA" id="ARBA00022737"/>
    </source>
</evidence>
<dbReference type="InterPro" id="IPR050486">
    <property type="entry name" value="Mannose-1P_guanyltransferase"/>
</dbReference>
<protein>
    <submittedName>
        <fullName evidence="7">NTP transferase domain-containing protein</fullName>
    </submittedName>
    <submittedName>
        <fullName evidence="6">Nucleotidyl transferase family protein</fullName>
    </submittedName>
</protein>
<comment type="similarity">
    <text evidence="1">Belongs to the transferase hexapeptide repeat family.</text>
</comment>
<evidence type="ECO:0000259" key="4">
    <source>
        <dbReference type="Pfam" id="PF00483"/>
    </source>
</evidence>
<dbReference type="PATRIC" id="fig|44252.3.peg.994"/>
<reference evidence="7 9" key="2">
    <citation type="submission" date="2019-11" db="EMBL/GenBank/DDBJ databases">
        <title>Draft genome sequences of five Paenibacillus species of dairy origin.</title>
        <authorList>
            <person name="Olajide A.M."/>
            <person name="Chen S."/>
            <person name="Lapointe G."/>
        </authorList>
    </citation>
    <scope>NUCLEOTIDE SEQUENCE [LARGE SCALE GENOMIC DNA]</scope>
    <source>
        <strain evidence="7 9">3CT49</strain>
    </source>
</reference>